<organism evidence="1 2">
    <name type="scientific">Acidithiobacillus ferrianus</name>
    <dbReference type="NCBI Taxonomy" id="2678518"/>
    <lineage>
        <taxon>Bacteria</taxon>
        <taxon>Pseudomonadati</taxon>
        <taxon>Pseudomonadota</taxon>
        <taxon>Acidithiobacillia</taxon>
        <taxon>Acidithiobacillales</taxon>
        <taxon>Acidithiobacillaceae</taxon>
        <taxon>Acidithiobacillus</taxon>
    </lineage>
</organism>
<proteinExistence type="predicted"/>
<reference evidence="1" key="1">
    <citation type="submission" date="2023-06" db="EMBL/GenBank/DDBJ databases">
        <title>Complete and circular genome of Acidithiobacillus ferrianus DSM 107098.</title>
        <authorList>
            <person name="Norris P.R."/>
            <person name="Falagan C."/>
            <person name="Moya-Beltran A."/>
            <person name="Castro M."/>
            <person name="Quatrini R."/>
            <person name="Johnson D.B."/>
        </authorList>
    </citation>
    <scope>NUCLEOTIDE SEQUENCE</scope>
    <source>
        <strain evidence="1">MG</strain>
    </source>
</reference>
<accession>A0ACD5HAM1</accession>
<name>A0ACD5HAM1_9PROT</name>
<evidence type="ECO:0000313" key="2">
    <source>
        <dbReference type="Proteomes" id="UP000470022"/>
    </source>
</evidence>
<gene>
    <name evidence="1" type="ORF">GL267_004625</name>
</gene>
<keyword evidence="2" id="KW-1185">Reference proteome</keyword>
<evidence type="ECO:0000313" key="1">
    <source>
        <dbReference type="EMBL" id="XRI69977.1"/>
    </source>
</evidence>
<protein>
    <submittedName>
        <fullName evidence="1">PIN domain-containing protein</fullName>
    </submittedName>
</protein>
<dbReference type="Proteomes" id="UP000470022">
    <property type="component" value="Chromosome"/>
</dbReference>
<dbReference type="EMBL" id="CP127523">
    <property type="protein sequence ID" value="XRI69977.1"/>
    <property type="molecule type" value="Genomic_DNA"/>
</dbReference>
<sequence>MRAILDTNVLLGALISPHGSPDAIYRAWRAARFDLVTSTAQIDELRRVSRYSKLKIILPAHRVGAMVNNMQRAMVSREQSRGFSLRLNQLNRFPVNRTQTNSQSTGSGNATTEAFANTAWAISLCCGSSPVIARTRTLVSAVIFTVYQPTPEQSGC</sequence>